<comment type="caution">
    <text evidence="1">The sequence shown here is derived from an EMBL/GenBank/DDBJ whole genome shotgun (WGS) entry which is preliminary data.</text>
</comment>
<dbReference type="Gene3D" id="3.40.50.300">
    <property type="entry name" value="P-loop containing nucleotide triphosphate hydrolases"/>
    <property type="match status" value="1"/>
</dbReference>
<dbReference type="EMBL" id="VIEB01001510">
    <property type="protein sequence ID" value="TQD71697.1"/>
    <property type="molecule type" value="Genomic_DNA"/>
</dbReference>
<organism evidence="1 2">
    <name type="scientific">Malus baccata</name>
    <name type="common">Siberian crab apple</name>
    <name type="synonym">Pyrus baccata</name>
    <dbReference type="NCBI Taxonomy" id="106549"/>
    <lineage>
        <taxon>Eukaryota</taxon>
        <taxon>Viridiplantae</taxon>
        <taxon>Streptophyta</taxon>
        <taxon>Embryophyta</taxon>
        <taxon>Tracheophyta</taxon>
        <taxon>Spermatophyta</taxon>
        <taxon>Magnoliopsida</taxon>
        <taxon>eudicotyledons</taxon>
        <taxon>Gunneridae</taxon>
        <taxon>Pentapetalae</taxon>
        <taxon>rosids</taxon>
        <taxon>fabids</taxon>
        <taxon>Rosales</taxon>
        <taxon>Rosaceae</taxon>
        <taxon>Amygdaloideae</taxon>
        <taxon>Maleae</taxon>
        <taxon>Malus</taxon>
    </lineage>
</organism>
<gene>
    <name evidence="1" type="ORF">C1H46_042779</name>
</gene>
<protein>
    <submittedName>
        <fullName evidence="1">Uncharacterized protein</fullName>
    </submittedName>
</protein>
<dbReference type="SUPFAM" id="SSF52540">
    <property type="entry name" value="P-loop containing nucleoside triphosphate hydrolases"/>
    <property type="match status" value="1"/>
</dbReference>
<sequence>MVEKRRRNPLVLTSTKNLINSVPSEGHDAGKIGRHRVLLIAAADSSEGLPPTLRRCFSREISMGPLTEEQRVKLVSQSLRTASEQRVKKFA</sequence>
<dbReference type="InterPro" id="IPR027417">
    <property type="entry name" value="P-loop_NTPase"/>
</dbReference>
<dbReference type="STRING" id="106549.A0A540KBT2"/>
<name>A0A540KBT2_MALBA</name>
<keyword evidence="2" id="KW-1185">Reference proteome</keyword>
<proteinExistence type="predicted"/>
<reference evidence="1 2" key="1">
    <citation type="journal article" date="2019" name="G3 (Bethesda)">
        <title>Sequencing of a Wild Apple (Malus baccata) Genome Unravels the Differences Between Cultivated and Wild Apple Species Regarding Disease Resistance and Cold Tolerance.</title>
        <authorList>
            <person name="Chen X."/>
        </authorList>
    </citation>
    <scope>NUCLEOTIDE SEQUENCE [LARGE SCALE GENOMIC DNA]</scope>
    <source>
        <strain evidence="2">cv. Shandingzi</strain>
        <tissue evidence="1">Leaves</tissue>
    </source>
</reference>
<evidence type="ECO:0000313" key="1">
    <source>
        <dbReference type="EMBL" id="TQD71697.1"/>
    </source>
</evidence>
<dbReference type="AlphaFoldDB" id="A0A540KBT2"/>
<accession>A0A540KBT2</accession>
<dbReference type="Proteomes" id="UP000315295">
    <property type="component" value="Unassembled WGS sequence"/>
</dbReference>
<evidence type="ECO:0000313" key="2">
    <source>
        <dbReference type="Proteomes" id="UP000315295"/>
    </source>
</evidence>